<keyword evidence="5" id="KW-0067">ATP-binding</keyword>
<dbReference type="EMBL" id="QGML01001872">
    <property type="protein sequence ID" value="TVY88203.1"/>
    <property type="molecule type" value="Genomic_DNA"/>
</dbReference>
<organism evidence="11 12">
    <name type="scientific">Lachnellula willkommii</name>
    <dbReference type="NCBI Taxonomy" id="215461"/>
    <lineage>
        <taxon>Eukaryota</taxon>
        <taxon>Fungi</taxon>
        <taxon>Dikarya</taxon>
        <taxon>Ascomycota</taxon>
        <taxon>Pezizomycotina</taxon>
        <taxon>Leotiomycetes</taxon>
        <taxon>Helotiales</taxon>
        <taxon>Lachnaceae</taxon>
        <taxon>Lachnellula</taxon>
    </lineage>
</organism>
<dbReference type="Pfam" id="PF13191">
    <property type="entry name" value="AAA_16"/>
    <property type="match status" value="1"/>
</dbReference>
<dbReference type="InterPro" id="IPR041664">
    <property type="entry name" value="AAA_16"/>
</dbReference>
<feature type="domain" description="Origin recognition complex subunit 5 C-terminal" evidence="9">
    <location>
        <begin position="336"/>
        <end position="498"/>
    </location>
</feature>
<dbReference type="Gene3D" id="3.40.50.300">
    <property type="entry name" value="P-loop containing nucleotide triphosphate hydrolases"/>
    <property type="match status" value="1"/>
</dbReference>
<keyword evidence="6" id="KW-0539">Nucleus</keyword>
<accession>A0A559M5H1</accession>
<feature type="domain" description="ORC5 lid" evidence="10">
    <location>
        <begin position="238"/>
        <end position="297"/>
    </location>
</feature>
<evidence type="ECO:0000256" key="4">
    <source>
        <dbReference type="ARBA" id="ARBA00022741"/>
    </source>
</evidence>
<evidence type="ECO:0000256" key="3">
    <source>
        <dbReference type="ARBA" id="ARBA00022705"/>
    </source>
</evidence>
<dbReference type="InterPro" id="IPR048866">
    <property type="entry name" value="ORC5_lid"/>
</dbReference>
<proteinExistence type="inferred from homology"/>
<dbReference type="InterPro" id="IPR047088">
    <property type="entry name" value="ORC5_C"/>
</dbReference>
<evidence type="ECO:0000313" key="12">
    <source>
        <dbReference type="Proteomes" id="UP000315522"/>
    </source>
</evidence>
<dbReference type="Proteomes" id="UP000315522">
    <property type="component" value="Unassembled WGS sequence"/>
</dbReference>
<keyword evidence="3" id="KW-0235">DNA replication</keyword>
<dbReference type="GO" id="GO:0005664">
    <property type="term" value="C:nuclear origin of replication recognition complex"/>
    <property type="evidence" value="ECO:0007669"/>
    <property type="project" value="TreeGrafter"/>
</dbReference>
<dbReference type="Pfam" id="PF21639">
    <property type="entry name" value="ORC5_lid"/>
    <property type="match status" value="1"/>
</dbReference>
<comment type="caution">
    <text evidence="11">The sequence shown here is derived from an EMBL/GenBank/DDBJ whole genome shotgun (WGS) entry which is preliminary data.</text>
</comment>
<reference evidence="11 12" key="1">
    <citation type="submission" date="2018-05" db="EMBL/GenBank/DDBJ databases">
        <title>Genome sequencing and assembly of the regulated plant pathogen Lachnellula willkommii and related sister species for the development of diagnostic species identification markers.</title>
        <authorList>
            <person name="Giroux E."/>
            <person name="Bilodeau G."/>
        </authorList>
    </citation>
    <scope>NUCLEOTIDE SEQUENCE [LARGE SCALE GENOMIC DNA]</scope>
    <source>
        <strain evidence="11 12">CBS 172.35</strain>
    </source>
</reference>
<evidence type="ECO:0000256" key="6">
    <source>
        <dbReference type="ARBA" id="ARBA00023242"/>
    </source>
</evidence>
<evidence type="ECO:0000259" key="8">
    <source>
        <dbReference type="Pfam" id="PF13191"/>
    </source>
</evidence>
<comment type="similarity">
    <text evidence="2">Belongs to the ORC5 family.</text>
</comment>
<dbReference type="SUPFAM" id="SSF52540">
    <property type="entry name" value="P-loop containing nucleoside triphosphate hydrolases"/>
    <property type="match status" value="1"/>
</dbReference>
<dbReference type="Pfam" id="PF14630">
    <property type="entry name" value="ORC5_C"/>
    <property type="match status" value="1"/>
</dbReference>
<dbReference type="GO" id="GO:0006270">
    <property type="term" value="P:DNA replication initiation"/>
    <property type="evidence" value="ECO:0007669"/>
    <property type="project" value="TreeGrafter"/>
</dbReference>
<dbReference type="PANTHER" id="PTHR12705:SF0">
    <property type="entry name" value="ORIGIN RECOGNITION COMPLEX SUBUNIT 5"/>
    <property type="match status" value="1"/>
</dbReference>
<dbReference type="AlphaFoldDB" id="A0A559M5H1"/>
<keyword evidence="4" id="KW-0547">Nucleotide-binding</keyword>
<evidence type="ECO:0000256" key="1">
    <source>
        <dbReference type="ARBA" id="ARBA00004123"/>
    </source>
</evidence>
<evidence type="ECO:0000256" key="5">
    <source>
        <dbReference type="ARBA" id="ARBA00022840"/>
    </source>
</evidence>
<feature type="region of interest" description="Disordered" evidence="7">
    <location>
        <begin position="368"/>
        <end position="388"/>
    </location>
</feature>
<evidence type="ECO:0000259" key="9">
    <source>
        <dbReference type="Pfam" id="PF14630"/>
    </source>
</evidence>
<evidence type="ECO:0000259" key="10">
    <source>
        <dbReference type="Pfam" id="PF21639"/>
    </source>
</evidence>
<dbReference type="InterPro" id="IPR027417">
    <property type="entry name" value="P-loop_NTPase"/>
</dbReference>
<sequence length="500" mass="54742">MASMFSLPSELVLTSIVSQFPCREQQIRSLASLLAITGAPSRNIVLYGLEATGKSAITKAILQGLSAEPDKSLVNGDSDVPRDQLRYAVIKSAECITGRHLLEQTVGAVAKAVDWEGDVGRCENVAQLVVELGRMLDGWRTSDDGATNRKIVLVFDGIDHQREAPPTLLPGLARLGEIIPNLTTLYIVTDPRPNFLHLPGVPHIHFPSYTKPELLQIISSTSPTPQLPGGAKETQETWSRFTSAVYDSLSKHSGRDILSFRSISLRLWPRFIKPILDGQLSSTPFSRLLVANRSLFQNETVLIPGIISEPPLAKSRAVVQGGNESKGKYQGIATQLPYYSRLLLVASYLASFNPPRLDILHFMKSASSKRRKKGGGTALSRSSNTKRRSISRKLLGPQAFVLERMLAIFHCIKEDADSRGRYRNWNGNGNANERKRENGSADIQMAIATLASLRLLVKMGAQNAGDAMDGACRYRVAVGWEVVRGVARSVGVEAEDYLAD</sequence>
<comment type="subcellular location">
    <subcellularLocation>
        <location evidence="1">Nucleus</location>
    </subcellularLocation>
</comment>
<evidence type="ECO:0000256" key="7">
    <source>
        <dbReference type="SAM" id="MobiDB-lite"/>
    </source>
</evidence>
<evidence type="ECO:0000313" key="11">
    <source>
        <dbReference type="EMBL" id="TVY88203.1"/>
    </source>
</evidence>
<name>A0A559M5H1_9HELO</name>
<evidence type="ECO:0000256" key="2">
    <source>
        <dbReference type="ARBA" id="ARBA00006269"/>
    </source>
</evidence>
<protein>
    <submittedName>
        <fullName evidence="11">Origin recognition complex subunit</fullName>
    </submittedName>
</protein>
<dbReference type="PANTHER" id="PTHR12705">
    <property type="entry name" value="ORIGIN RECOGNITION COMPLEX SUBUNIT 5"/>
    <property type="match status" value="1"/>
</dbReference>
<dbReference type="GO" id="GO:0003688">
    <property type="term" value="F:DNA replication origin binding"/>
    <property type="evidence" value="ECO:0007669"/>
    <property type="project" value="TreeGrafter"/>
</dbReference>
<feature type="domain" description="Orc1-like AAA ATPase" evidence="8">
    <location>
        <begin position="19"/>
        <end position="182"/>
    </location>
</feature>
<keyword evidence="12" id="KW-1185">Reference proteome</keyword>
<dbReference type="InterPro" id="IPR020796">
    <property type="entry name" value="ORC5"/>
</dbReference>
<gene>
    <name evidence="11" type="primary">orc5</name>
    <name evidence="11" type="ORF">LAWI1_G004802</name>
</gene>